<name>A0A553HRN5_9PEZI</name>
<proteinExistence type="predicted"/>
<sequence length="161" mass="18708">MLLNLTREPILPSRFVLNRGMMGILLHMQLSSRLYHHREQKKYSPYIHRRYHRQRGNVDSKVVGHYDDGIRCPRSKVKKGVEVGIGCDPVMRFPHAGRWYGSFSAYNFFGEEEEREAGLGGRKRPQWKKGEGGMWGEEAIYTFAKGRKQRSKLELGLIQVS</sequence>
<protein>
    <submittedName>
        <fullName evidence="1">Uncharacterized protein</fullName>
    </submittedName>
</protein>
<accession>A0A553HRN5</accession>
<evidence type="ECO:0000313" key="1">
    <source>
        <dbReference type="EMBL" id="TRX90623.1"/>
    </source>
</evidence>
<dbReference type="Proteomes" id="UP000319160">
    <property type="component" value="Unassembled WGS sequence"/>
</dbReference>
<organism evidence="1 2">
    <name type="scientific">Xylaria flabelliformis</name>
    <dbReference type="NCBI Taxonomy" id="2512241"/>
    <lineage>
        <taxon>Eukaryota</taxon>
        <taxon>Fungi</taxon>
        <taxon>Dikarya</taxon>
        <taxon>Ascomycota</taxon>
        <taxon>Pezizomycotina</taxon>
        <taxon>Sordariomycetes</taxon>
        <taxon>Xylariomycetidae</taxon>
        <taxon>Xylariales</taxon>
        <taxon>Xylariaceae</taxon>
        <taxon>Xylaria</taxon>
    </lineage>
</organism>
<evidence type="ECO:0000313" key="2">
    <source>
        <dbReference type="Proteomes" id="UP000319160"/>
    </source>
</evidence>
<keyword evidence="2" id="KW-1185">Reference proteome</keyword>
<gene>
    <name evidence="1" type="ORF">FHL15_008398</name>
</gene>
<dbReference type="EMBL" id="VFLP01000053">
    <property type="protein sequence ID" value="TRX90623.1"/>
    <property type="molecule type" value="Genomic_DNA"/>
</dbReference>
<comment type="caution">
    <text evidence="1">The sequence shown here is derived from an EMBL/GenBank/DDBJ whole genome shotgun (WGS) entry which is preliminary data.</text>
</comment>
<reference evidence="2" key="1">
    <citation type="submission" date="2019-06" db="EMBL/GenBank/DDBJ databases">
        <title>Draft genome sequence of the griseofulvin-producing fungus Xylaria cubensis strain G536.</title>
        <authorList>
            <person name="Mead M.E."/>
            <person name="Raja H.A."/>
            <person name="Steenwyk J.L."/>
            <person name="Knowles S.L."/>
            <person name="Oberlies N.H."/>
            <person name="Rokas A."/>
        </authorList>
    </citation>
    <scope>NUCLEOTIDE SEQUENCE [LARGE SCALE GENOMIC DNA]</scope>
    <source>
        <strain evidence="2">G536</strain>
    </source>
</reference>
<dbReference type="AlphaFoldDB" id="A0A553HRN5"/>